<dbReference type="Proteomes" id="UP000237438">
    <property type="component" value="Unassembled WGS sequence"/>
</dbReference>
<evidence type="ECO:0000313" key="3">
    <source>
        <dbReference type="Proteomes" id="UP000237438"/>
    </source>
</evidence>
<sequence>MSASDDKNTETPVDRNIKLQNFIQEHINKYTHPELHDDDLWETFQEDFKDWRLEDFKIVPNQFIIALRNQLRRRGVLVQKGRGYPIAQRLYDTIHQKDPLIWTEEEIKEQLISDTTNFDSRYNPNRNNPNLSLIPEKTSEDKDSLQTGQEFIKKDLDKLKEFRSSQSSPNLTSYIRELADMTKFYTEEEKYSGSQDRFDFKLTIFKDICEKVNLPEDKRIKGLPIMLKGDAKKFYYQSLFPHINDLTNFDEIVSKIKSNFEGAEYQRTILENWQDITLDSFILKSPEKPLSQNFEGLLAMLRDLQLGLAPRYRDEEFLYTKLLHACKKNQACELACFKPASTLEGLITDLRASISLKNNSKASQYLATNLDSYYTDRRYKSRPVNSKNDTRQSQHTLLLPQFNSHSSQTSVSKNSTEQPKRCFICKKYGCWSSNHSDADREKHRKNWQRDMQNRANRRYDQYLVEGCDDDQEDEDEQTIDD</sequence>
<proteinExistence type="predicted"/>
<dbReference type="STRING" id="225359.A0A2S4PJV3"/>
<evidence type="ECO:0000256" key="1">
    <source>
        <dbReference type="SAM" id="MobiDB-lite"/>
    </source>
</evidence>
<name>A0A2S4PJV3_9PEZI</name>
<dbReference type="OrthoDB" id="3599759at2759"/>
<reference evidence="2 3" key="1">
    <citation type="submission" date="2017-10" db="EMBL/GenBank/DDBJ databases">
        <title>Development of genomic resources for the powdery mildew, Erysiphe pulchra.</title>
        <authorList>
            <person name="Wadl P.A."/>
            <person name="Mack B.M."/>
            <person name="Moore G."/>
            <person name="Beltz S.B."/>
        </authorList>
    </citation>
    <scope>NUCLEOTIDE SEQUENCE [LARGE SCALE GENOMIC DNA]</scope>
    <source>
        <strain evidence="2">Cflorida</strain>
    </source>
</reference>
<gene>
    <name evidence="2" type="ORF">EPUL_006432</name>
</gene>
<comment type="caution">
    <text evidence="2">The sequence shown here is derived from an EMBL/GenBank/DDBJ whole genome shotgun (WGS) entry which is preliminary data.</text>
</comment>
<organism evidence="2 3">
    <name type="scientific">Erysiphe pulchra</name>
    <dbReference type="NCBI Taxonomy" id="225359"/>
    <lineage>
        <taxon>Eukaryota</taxon>
        <taxon>Fungi</taxon>
        <taxon>Dikarya</taxon>
        <taxon>Ascomycota</taxon>
        <taxon>Pezizomycotina</taxon>
        <taxon>Leotiomycetes</taxon>
        <taxon>Erysiphales</taxon>
        <taxon>Erysiphaceae</taxon>
        <taxon>Erysiphe</taxon>
    </lineage>
</organism>
<dbReference type="EMBL" id="PEDP01003227">
    <property type="protein sequence ID" value="POS82303.1"/>
    <property type="molecule type" value="Genomic_DNA"/>
</dbReference>
<feature type="region of interest" description="Disordered" evidence="1">
    <location>
        <begin position="123"/>
        <end position="144"/>
    </location>
</feature>
<dbReference type="AlphaFoldDB" id="A0A2S4PJV3"/>
<protein>
    <submittedName>
        <fullName evidence="2">Uncharacterized protein</fullName>
    </submittedName>
</protein>
<evidence type="ECO:0000313" key="2">
    <source>
        <dbReference type="EMBL" id="POS82303.1"/>
    </source>
</evidence>
<feature type="non-terminal residue" evidence="2">
    <location>
        <position position="481"/>
    </location>
</feature>
<accession>A0A2S4PJV3</accession>
<keyword evidence="3" id="KW-1185">Reference proteome</keyword>